<dbReference type="EMBL" id="QGDQ01000001">
    <property type="protein sequence ID" value="PWJ56093.1"/>
    <property type="molecule type" value="Genomic_DNA"/>
</dbReference>
<dbReference type="CDD" id="cd24119">
    <property type="entry name" value="ASKHA_NBD_MtPPX2-like"/>
    <property type="match status" value="1"/>
</dbReference>
<dbReference type="PANTHER" id="PTHR30005:SF13">
    <property type="entry name" value="EXOPOLYPHOSPHATASE 2"/>
    <property type="match status" value="1"/>
</dbReference>
<accession>A0A316AEC5</accession>
<dbReference type="InterPro" id="IPR050273">
    <property type="entry name" value="GppA/Ppx_hydrolase"/>
</dbReference>
<dbReference type="Gene3D" id="3.30.420.150">
    <property type="entry name" value="Exopolyphosphatase. Domain 2"/>
    <property type="match status" value="1"/>
</dbReference>
<dbReference type="InterPro" id="IPR003695">
    <property type="entry name" value="Ppx_GppA_N"/>
</dbReference>
<dbReference type="Pfam" id="PF02541">
    <property type="entry name" value="Ppx-GppA"/>
    <property type="match status" value="1"/>
</dbReference>
<dbReference type="SUPFAM" id="SSF53067">
    <property type="entry name" value="Actin-like ATPase domain"/>
    <property type="match status" value="2"/>
</dbReference>
<evidence type="ECO:0000259" key="1">
    <source>
        <dbReference type="Pfam" id="PF02541"/>
    </source>
</evidence>
<gene>
    <name evidence="2" type="ORF">BXY45_10167</name>
</gene>
<sequence>MEETPVVRVAAIDCGTNSLRLLVADVVLDGGQAQLTDVVRTMEVVRLGQGVDRTGEFAPEALERTLAETARVRDLLVEHGVPRDADHVRFVATSASRDARNAHLLVDGVRELLGVEPEVITGAEEASLSFLGATGELHGQRPGPYLVCDLGGGSTELVLGEQDVLAARSVDVGCVRLHERHALSDPPTPDQVEALVADVRAALDVAEAEVPLGKAHTLVGVAGTVTTIAAYVQRLPTYLPERIHGAVLPVDTMLAACDELVAMPREQRAALPFMHHGRVDVIGAGALVWREVVSRVADRTGIVDVVVSEHDILDGTALALARRAAGTSP</sequence>
<protein>
    <submittedName>
        <fullName evidence="2">Ppx/GppA phosphatase</fullName>
    </submittedName>
</protein>
<reference evidence="2 3" key="1">
    <citation type="submission" date="2018-03" db="EMBL/GenBank/DDBJ databases">
        <title>Genomic Encyclopedia of Archaeal and Bacterial Type Strains, Phase II (KMG-II): from individual species to whole genera.</title>
        <authorList>
            <person name="Goeker M."/>
        </authorList>
    </citation>
    <scope>NUCLEOTIDE SEQUENCE [LARGE SCALE GENOMIC DNA]</scope>
    <source>
        <strain evidence="2 3">DSM 44889</strain>
    </source>
</reference>
<dbReference type="PANTHER" id="PTHR30005">
    <property type="entry name" value="EXOPOLYPHOSPHATASE"/>
    <property type="match status" value="1"/>
</dbReference>
<evidence type="ECO:0000313" key="2">
    <source>
        <dbReference type="EMBL" id="PWJ56093.1"/>
    </source>
</evidence>
<keyword evidence="3" id="KW-1185">Reference proteome</keyword>
<dbReference type="AlphaFoldDB" id="A0A316AEC5"/>
<evidence type="ECO:0000313" key="3">
    <source>
        <dbReference type="Proteomes" id="UP000245469"/>
    </source>
</evidence>
<feature type="domain" description="Ppx/GppA phosphatase N-terminal" evidence="1">
    <location>
        <begin position="31"/>
        <end position="317"/>
    </location>
</feature>
<dbReference type="Gene3D" id="3.30.420.40">
    <property type="match status" value="1"/>
</dbReference>
<organism evidence="2 3">
    <name type="scientific">Quadrisphaera granulorum</name>
    <dbReference type="NCBI Taxonomy" id="317664"/>
    <lineage>
        <taxon>Bacteria</taxon>
        <taxon>Bacillati</taxon>
        <taxon>Actinomycetota</taxon>
        <taxon>Actinomycetes</taxon>
        <taxon>Kineosporiales</taxon>
        <taxon>Kineosporiaceae</taxon>
        <taxon>Quadrisphaera</taxon>
    </lineage>
</organism>
<proteinExistence type="predicted"/>
<dbReference type="Proteomes" id="UP000245469">
    <property type="component" value="Unassembled WGS sequence"/>
</dbReference>
<dbReference type="InterPro" id="IPR043129">
    <property type="entry name" value="ATPase_NBD"/>
</dbReference>
<name>A0A316AEC5_9ACTN</name>
<comment type="caution">
    <text evidence="2">The sequence shown here is derived from an EMBL/GenBank/DDBJ whole genome shotgun (WGS) entry which is preliminary data.</text>
</comment>
<dbReference type="GO" id="GO:0016462">
    <property type="term" value="F:pyrophosphatase activity"/>
    <property type="evidence" value="ECO:0007669"/>
    <property type="project" value="TreeGrafter"/>
</dbReference>